<dbReference type="Gene3D" id="1.10.510.10">
    <property type="entry name" value="Transferase(Phosphotransferase) domain 1"/>
    <property type="match status" value="1"/>
</dbReference>
<dbReference type="Proteomes" id="UP000054248">
    <property type="component" value="Unassembled WGS sequence"/>
</dbReference>
<sequence>AREARIWRRARHPNILQFIGTYKRGSQCYLVSPYMKNGTLARYIKAHPTMDRIKLLRETAAAIAYLHTVMVIHGDIKASNILINEDTSAMICDFGLAKMMGSDTSTGLKGTGSTQWMSPELFNGEPKTPESDVYAFAMTIAEVLTGQPPFPHLSNPAAVVCAVIQENRRPPKEPESSSEGIKYLPVWEVADACWSRDPAERISMVEALRRLSLDPSGL</sequence>
<reference evidence="3" key="2">
    <citation type="submission" date="2015-01" db="EMBL/GenBank/DDBJ databases">
        <title>Evolutionary Origins and Diversification of the Mycorrhizal Mutualists.</title>
        <authorList>
            <consortium name="DOE Joint Genome Institute"/>
            <consortium name="Mycorrhizal Genomics Consortium"/>
            <person name="Kohler A."/>
            <person name="Kuo A."/>
            <person name="Nagy L.G."/>
            <person name="Floudas D."/>
            <person name="Copeland A."/>
            <person name="Barry K.W."/>
            <person name="Cichocki N."/>
            <person name="Veneault-Fourrey C."/>
            <person name="LaButti K."/>
            <person name="Lindquist E.A."/>
            <person name="Lipzen A."/>
            <person name="Lundell T."/>
            <person name="Morin E."/>
            <person name="Murat C."/>
            <person name="Riley R."/>
            <person name="Ohm R."/>
            <person name="Sun H."/>
            <person name="Tunlid A."/>
            <person name="Henrissat B."/>
            <person name="Grigoriev I.V."/>
            <person name="Hibbett D.S."/>
            <person name="Martin F."/>
        </authorList>
    </citation>
    <scope>NUCLEOTIDE SEQUENCE [LARGE SCALE GENOMIC DNA]</scope>
    <source>
        <strain evidence="3">MUT 4182</strain>
    </source>
</reference>
<dbReference type="InterPro" id="IPR011009">
    <property type="entry name" value="Kinase-like_dom_sf"/>
</dbReference>
<dbReference type="Pfam" id="PF00069">
    <property type="entry name" value="Pkinase"/>
    <property type="match status" value="1"/>
</dbReference>
<dbReference type="GO" id="GO:0005524">
    <property type="term" value="F:ATP binding"/>
    <property type="evidence" value="ECO:0007669"/>
    <property type="project" value="InterPro"/>
</dbReference>
<dbReference type="InterPro" id="IPR051681">
    <property type="entry name" value="Ser/Thr_Kinases-Pseudokinases"/>
</dbReference>
<evidence type="ECO:0000313" key="3">
    <source>
        <dbReference type="Proteomes" id="UP000054248"/>
    </source>
</evidence>
<dbReference type="HOGENOM" id="CLU_000288_7_18_1"/>
<accession>A0A0C3Q9Y2</accession>
<dbReference type="PROSITE" id="PS50011">
    <property type="entry name" value="PROTEIN_KINASE_DOM"/>
    <property type="match status" value="1"/>
</dbReference>
<dbReference type="GO" id="GO:0004674">
    <property type="term" value="F:protein serine/threonine kinase activity"/>
    <property type="evidence" value="ECO:0007669"/>
    <property type="project" value="TreeGrafter"/>
</dbReference>
<feature type="domain" description="Protein kinase" evidence="1">
    <location>
        <begin position="1"/>
        <end position="213"/>
    </location>
</feature>
<keyword evidence="3" id="KW-1185">Reference proteome</keyword>
<dbReference type="SMART" id="SM00220">
    <property type="entry name" value="S_TKc"/>
    <property type="match status" value="1"/>
</dbReference>
<dbReference type="PANTHER" id="PTHR44329">
    <property type="entry name" value="SERINE/THREONINE-PROTEIN KINASE TNNI3K-RELATED"/>
    <property type="match status" value="1"/>
</dbReference>
<organism evidence="2 3">
    <name type="scientific">Tulasnella calospora MUT 4182</name>
    <dbReference type="NCBI Taxonomy" id="1051891"/>
    <lineage>
        <taxon>Eukaryota</taxon>
        <taxon>Fungi</taxon>
        <taxon>Dikarya</taxon>
        <taxon>Basidiomycota</taxon>
        <taxon>Agaricomycotina</taxon>
        <taxon>Agaricomycetes</taxon>
        <taxon>Cantharellales</taxon>
        <taxon>Tulasnellaceae</taxon>
        <taxon>Tulasnella</taxon>
    </lineage>
</organism>
<reference evidence="2 3" key="1">
    <citation type="submission" date="2014-04" db="EMBL/GenBank/DDBJ databases">
        <authorList>
            <consortium name="DOE Joint Genome Institute"/>
            <person name="Kuo A."/>
            <person name="Girlanda M."/>
            <person name="Perotto S."/>
            <person name="Kohler A."/>
            <person name="Nagy L.G."/>
            <person name="Floudas D."/>
            <person name="Copeland A."/>
            <person name="Barry K.W."/>
            <person name="Cichocki N."/>
            <person name="Veneault-Fourrey C."/>
            <person name="LaButti K."/>
            <person name="Lindquist E.A."/>
            <person name="Lipzen A."/>
            <person name="Lundell T."/>
            <person name="Morin E."/>
            <person name="Murat C."/>
            <person name="Sun H."/>
            <person name="Tunlid A."/>
            <person name="Henrissat B."/>
            <person name="Grigoriev I.V."/>
            <person name="Hibbett D.S."/>
            <person name="Martin F."/>
            <person name="Nordberg H.P."/>
            <person name="Cantor M.N."/>
            <person name="Hua S.X."/>
        </authorList>
    </citation>
    <scope>NUCLEOTIDE SEQUENCE [LARGE SCALE GENOMIC DNA]</scope>
    <source>
        <strain evidence="2 3">MUT 4182</strain>
    </source>
</reference>
<gene>
    <name evidence="2" type="ORF">M407DRAFT_73856</name>
</gene>
<evidence type="ECO:0000313" key="2">
    <source>
        <dbReference type="EMBL" id="KIO26940.1"/>
    </source>
</evidence>
<dbReference type="OrthoDB" id="4062651at2759"/>
<feature type="non-terminal residue" evidence="2">
    <location>
        <position position="1"/>
    </location>
</feature>
<dbReference type="InterPro" id="IPR000719">
    <property type="entry name" value="Prot_kinase_dom"/>
</dbReference>
<dbReference type="AlphaFoldDB" id="A0A0C3Q9Y2"/>
<protein>
    <recommendedName>
        <fullName evidence="1">Protein kinase domain-containing protein</fullName>
    </recommendedName>
</protein>
<dbReference type="SUPFAM" id="SSF56112">
    <property type="entry name" value="Protein kinase-like (PK-like)"/>
    <property type="match status" value="1"/>
</dbReference>
<name>A0A0C3Q9Y2_9AGAM</name>
<dbReference type="EMBL" id="KN823016">
    <property type="protein sequence ID" value="KIO26940.1"/>
    <property type="molecule type" value="Genomic_DNA"/>
</dbReference>
<proteinExistence type="predicted"/>
<dbReference type="PROSITE" id="PS00108">
    <property type="entry name" value="PROTEIN_KINASE_ST"/>
    <property type="match status" value="1"/>
</dbReference>
<dbReference type="InterPro" id="IPR008271">
    <property type="entry name" value="Ser/Thr_kinase_AS"/>
</dbReference>
<evidence type="ECO:0000259" key="1">
    <source>
        <dbReference type="PROSITE" id="PS50011"/>
    </source>
</evidence>
<dbReference type="STRING" id="1051891.A0A0C3Q9Y2"/>